<dbReference type="EMBL" id="JTHE02000003">
    <property type="protein sequence ID" value="NEV67514.1"/>
    <property type="molecule type" value="Genomic_DNA"/>
</dbReference>
<evidence type="ECO:0000313" key="1">
    <source>
        <dbReference type="EMBL" id="NEV67514.1"/>
    </source>
</evidence>
<comment type="caution">
    <text evidence="1">The sequence shown here is derived from an EMBL/GenBank/DDBJ whole genome shotgun (WGS) entry which is preliminary data.</text>
</comment>
<dbReference type="AlphaFoldDB" id="A0A0C1YFM2"/>
<gene>
    <name evidence="1" type="ORF">QQ91_010335</name>
</gene>
<name>A0A0C1YFM2_9CYAN</name>
<reference evidence="1" key="3">
    <citation type="submission" date="2020-02" db="EMBL/GenBank/DDBJ databases">
        <authorList>
            <person name="Sarangi A.N."/>
            <person name="Ghosh S."/>
            <person name="Mukherjee M."/>
            <person name="Tripathy S."/>
        </authorList>
    </citation>
    <scope>NUCLEOTIDE SEQUENCE</scope>
    <source>
        <strain evidence="1">BDU141951</strain>
    </source>
</reference>
<proteinExistence type="predicted"/>
<accession>A0A0C1YFM2</accession>
<reference evidence="1" key="2">
    <citation type="journal article" date="2015" name="Genome Announc.">
        <title>Draft Genome Sequence of Filamentous Marine Cyanobacterium Lyngbya confervoides Strain BDU141951.</title>
        <authorList>
            <person name="Chandrababunaidu M.M."/>
            <person name="Sen D."/>
            <person name="Tripathy S."/>
        </authorList>
    </citation>
    <scope>NUCLEOTIDE SEQUENCE</scope>
    <source>
        <strain evidence="1">BDU141951</strain>
    </source>
</reference>
<sequence>MSNTVKERLQPEFTKAKQESRLRAARISDILKSAATMTFDEIKGGSVELNTLTRRSVAELLEELNEVPAESVNEVPINDSETQLSAEVADPAAPKSAPTWKDLITIALQLVRDRKGDWFQQFKAYLNKNAAQFDGDMTEDYGDRYLKVKNVFQRLATWLKNAQSSAATTAAESESRPVTIEVVDDDTTATETQPGQ</sequence>
<protein>
    <submittedName>
        <fullName evidence="1">Uncharacterized protein</fullName>
    </submittedName>
</protein>
<organism evidence="1">
    <name type="scientific">Lyngbya confervoides BDU141951</name>
    <dbReference type="NCBI Taxonomy" id="1574623"/>
    <lineage>
        <taxon>Bacteria</taxon>
        <taxon>Bacillati</taxon>
        <taxon>Cyanobacteriota</taxon>
        <taxon>Cyanophyceae</taxon>
        <taxon>Oscillatoriophycideae</taxon>
        <taxon>Oscillatoriales</taxon>
        <taxon>Microcoleaceae</taxon>
        <taxon>Lyngbya</taxon>
    </lineage>
</organism>
<reference evidence="1" key="1">
    <citation type="submission" date="2014-11" db="EMBL/GenBank/DDBJ databases">
        <authorList>
            <person name="Malar M.C."/>
            <person name="Sen D."/>
            <person name="Tripathy S."/>
        </authorList>
    </citation>
    <scope>NUCLEOTIDE SEQUENCE</scope>
    <source>
        <strain evidence="1">BDU141951</strain>
    </source>
</reference>